<dbReference type="Gene3D" id="3.30.565.10">
    <property type="entry name" value="Histidine kinase-like ATPase, C-terminal domain"/>
    <property type="match status" value="1"/>
</dbReference>
<feature type="modified residue" description="4-aspartylphosphate" evidence="8">
    <location>
        <position position="566"/>
    </location>
</feature>
<dbReference type="Gene3D" id="6.10.340.10">
    <property type="match status" value="1"/>
</dbReference>
<dbReference type="EC" id="2.7.13.3" evidence="3"/>
<keyword evidence="5" id="KW-0808">Transferase</keyword>
<evidence type="ECO:0000256" key="5">
    <source>
        <dbReference type="ARBA" id="ARBA00022679"/>
    </source>
</evidence>
<dbReference type="SMART" id="SM00387">
    <property type="entry name" value="HATPase_c"/>
    <property type="match status" value="1"/>
</dbReference>
<dbReference type="InterPro" id="IPR036890">
    <property type="entry name" value="HATPase_C_sf"/>
</dbReference>
<dbReference type="SMART" id="SM00448">
    <property type="entry name" value="REC"/>
    <property type="match status" value="1"/>
</dbReference>
<dbReference type="Pfam" id="PF00512">
    <property type="entry name" value="HisKA"/>
    <property type="match status" value="1"/>
</dbReference>
<evidence type="ECO:0000256" key="4">
    <source>
        <dbReference type="ARBA" id="ARBA00022553"/>
    </source>
</evidence>
<dbReference type="RefSeq" id="WP_256508053.1">
    <property type="nucleotide sequence ID" value="NZ_CP101740.1"/>
</dbReference>
<dbReference type="InterPro" id="IPR004358">
    <property type="entry name" value="Sig_transdc_His_kin-like_C"/>
</dbReference>
<comment type="catalytic activity">
    <reaction evidence="1">
        <text>ATP + protein L-histidine = ADP + protein N-phospho-L-histidine.</text>
        <dbReference type="EC" id="2.7.13.3"/>
    </reaction>
</comment>
<dbReference type="CDD" id="cd00082">
    <property type="entry name" value="HisKA"/>
    <property type="match status" value="1"/>
</dbReference>
<evidence type="ECO:0000259" key="12">
    <source>
        <dbReference type="PROSITE" id="PS50885"/>
    </source>
</evidence>
<dbReference type="Gene3D" id="3.40.50.2300">
    <property type="match status" value="1"/>
</dbReference>
<accession>A0ABY5LEB4</accession>
<dbReference type="CDD" id="cd16922">
    <property type="entry name" value="HATPase_EvgS-ArcB-TorS-like"/>
    <property type="match status" value="1"/>
</dbReference>
<evidence type="ECO:0000256" key="9">
    <source>
        <dbReference type="SAM" id="Phobius"/>
    </source>
</evidence>
<comment type="subcellular location">
    <subcellularLocation>
        <location evidence="2">Membrane</location>
    </subcellularLocation>
</comment>
<protein>
    <recommendedName>
        <fullName evidence="3">histidine kinase</fullName>
        <ecNumber evidence="3">2.7.13.3</ecNumber>
    </recommendedName>
</protein>
<dbReference type="SMART" id="SM00304">
    <property type="entry name" value="HAMP"/>
    <property type="match status" value="1"/>
</dbReference>
<name>A0ABY5LEB4_9SPHN</name>
<evidence type="ECO:0000259" key="11">
    <source>
        <dbReference type="PROSITE" id="PS50110"/>
    </source>
</evidence>
<evidence type="ECO:0000256" key="7">
    <source>
        <dbReference type="ARBA" id="ARBA00023012"/>
    </source>
</evidence>
<dbReference type="SUPFAM" id="SSF55874">
    <property type="entry name" value="ATPase domain of HSP90 chaperone/DNA topoisomerase II/histidine kinase"/>
    <property type="match status" value="1"/>
</dbReference>
<keyword evidence="13" id="KW-0547">Nucleotide-binding</keyword>
<evidence type="ECO:0000256" key="8">
    <source>
        <dbReference type="PROSITE-ProRule" id="PRU00169"/>
    </source>
</evidence>
<dbReference type="SUPFAM" id="SSF52172">
    <property type="entry name" value="CheY-like"/>
    <property type="match status" value="1"/>
</dbReference>
<feature type="transmembrane region" description="Helical" evidence="9">
    <location>
        <begin position="167"/>
        <end position="187"/>
    </location>
</feature>
<keyword evidence="13" id="KW-0067">ATP-binding</keyword>
<evidence type="ECO:0000259" key="10">
    <source>
        <dbReference type="PROSITE" id="PS50109"/>
    </source>
</evidence>
<keyword evidence="14" id="KW-1185">Reference proteome</keyword>
<evidence type="ECO:0000256" key="6">
    <source>
        <dbReference type="ARBA" id="ARBA00022777"/>
    </source>
</evidence>
<dbReference type="InterPro" id="IPR036097">
    <property type="entry name" value="HisK_dim/P_sf"/>
</dbReference>
<organism evidence="13 14">
    <name type="scientific">Sphingomonas qomolangmaensis</name>
    <dbReference type="NCBI Taxonomy" id="2918765"/>
    <lineage>
        <taxon>Bacteria</taxon>
        <taxon>Pseudomonadati</taxon>
        <taxon>Pseudomonadota</taxon>
        <taxon>Alphaproteobacteria</taxon>
        <taxon>Sphingomonadales</taxon>
        <taxon>Sphingomonadaceae</taxon>
        <taxon>Sphingomonas</taxon>
    </lineage>
</organism>
<proteinExistence type="predicted"/>
<evidence type="ECO:0000313" key="13">
    <source>
        <dbReference type="EMBL" id="UUL84221.1"/>
    </source>
</evidence>
<dbReference type="InterPro" id="IPR003661">
    <property type="entry name" value="HisK_dim/P_dom"/>
</dbReference>
<evidence type="ECO:0000256" key="1">
    <source>
        <dbReference type="ARBA" id="ARBA00000085"/>
    </source>
</evidence>
<keyword evidence="6" id="KW-0418">Kinase</keyword>
<dbReference type="SUPFAM" id="SSF47384">
    <property type="entry name" value="Homodimeric domain of signal transducing histidine kinase"/>
    <property type="match status" value="1"/>
</dbReference>
<keyword evidence="7" id="KW-0902">Two-component regulatory system</keyword>
<dbReference type="PROSITE" id="PS50885">
    <property type="entry name" value="HAMP"/>
    <property type="match status" value="1"/>
</dbReference>
<dbReference type="InterPro" id="IPR003660">
    <property type="entry name" value="HAMP_dom"/>
</dbReference>
<evidence type="ECO:0000256" key="3">
    <source>
        <dbReference type="ARBA" id="ARBA00012438"/>
    </source>
</evidence>
<keyword evidence="9" id="KW-0472">Membrane</keyword>
<reference evidence="13" key="1">
    <citation type="submission" date="2022-07" db="EMBL/GenBank/DDBJ databases">
        <title>Sphingomonas sp. nov., a novel bacterium isolated from the north slope of the Mount Everest.</title>
        <authorList>
            <person name="Cui X."/>
            <person name="Liu Y."/>
        </authorList>
    </citation>
    <scope>NUCLEOTIDE SEQUENCE</scope>
    <source>
        <strain evidence="13">S5-59</strain>
    </source>
</reference>
<dbReference type="Pfam" id="PF00072">
    <property type="entry name" value="Response_reg"/>
    <property type="match status" value="1"/>
</dbReference>
<dbReference type="InterPro" id="IPR005467">
    <property type="entry name" value="His_kinase_dom"/>
</dbReference>
<keyword evidence="4 8" id="KW-0597">Phosphoprotein</keyword>
<keyword evidence="9" id="KW-0812">Transmembrane</keyword>
<dbReference type="InterPro" id="IPR003594">
    <property type="entry name" value="HATPase_dom"/>
</dbReference>
<dbReference type="InterPro" id="IPR011006">
    <property type="entry name" value="CheY-like_superfamily"/>
</dbReference>
<feature type="domain" description="HAMP" evidence="12">
    <location>
        <begin position="189"/>
        <end position="242"/>
    </location>
</feature>
<dbReference type="CDD" id="cd17546">
    <property type="entry name" value="REC_hyHK_CKI1_RcsC-like"/>
    <property type="match status" value="1"/>
</dbReference>
<dbReference type="PANTHER" id="PTHR45339:SF1">
    <property type="entry name" value="HYBRID SIGNAL TRANSDUCTION HISTIDINE KINASE J"/>
    <property type="match status" value="1"/>
</dbReference>
<dbReference type="SUPFAM" id="SSF158472">
    <property type="entry name" value="HAMP domain-like"/>
    <property type="match status" value="1"/>
</dbReference>
<dbReference type="Gene3D" id="1.10.287.130">
    <property type="match status" value="1"/>
</dbReference>
<dbReference type="Proteomes" id="UP001058533">
    <property type="component" value="Chromosome"/>
</dbReference>
<dbReference type="SMART" id="SM00388">
    <property type="entry name" value="HisKA"/>
    <property type="match status" value="1"/>
</dbReference>
<dbReference type="Pfam" id="PF00672">
    <property type="entry name" value="HAMP"/>
    <property type="match status" value="1"/>
</dbReference>
<feature type="domain" description="Histidine kinase" evidence="10">
    <location>
        <begin position="273"/>
        <end position="494"/>
    </location>
</feature>
<dbReference type="Pfam" id="PF02518">
    <property type="entry name" value="HATPase_c"/>
    <property type="match status" value="1"/>
</dbReference>
<sequence>MGVIEVAALNSVRDDTQRIVAVDMRNSAQLADIAARFERADANLYRLLNMEATNPGENSIEARADEIRAAVAGVRRDLEAFRKTEAGVEHRARIATALREVDEYAQAVDVVTSMLGVDFASAAAMLEPFREHADKVTSNINLVASSVIAASNRRAEAVGAHVATTTMIFSVLALLVVPAIALVTWIVGRATVRSIRQIANATTRLAAADYDLDIAALGRKDELGAVVVALETFRRQAIETKRLAEIEENSRWLQLAKTAAESASAAKSAFLANMSHELRTPLNAVLGYAQLLRRDSSLNERQGSAVRTIHQSGMHLLTLITDILDLSKIEAGKFDLDPVAFNLPTALRDVGDIIRVRSEEKALAFVSEIPSALPAYVLADQKRLRQVLLNLIGNAVKFTDSGQVGLHVIVEEQTETEARIRFEVRDSGVGIAPQQLDAIFHPFEQVGEIERRGGGTGLGLSISRKLVELMGGTIQVQSALGVGSCFSFALTMPLARGQAAETAPRIAVKGFRGPPRSVLVVDDIPENRAMLSDGLRGLGFEVREAANGQEALDRVSAAVPDLVLMDVRMPVMDGLEATRRLRVIAGLAALPVIAVSAGVSVEERTRSLDAGANAFLTKPVDFDELVSTITLHLPIDWVIEERDQPGDADAEGGDGMTLEAIPPQAEMEALHRLALAGDMRGLRAQAERLGDDYRAFADRLQTLARAYQSSAILNLIERNMDRKQVELS</sequence>
<dbReference type="InterPro" id="IPR001789">
    <property type="entry name" value="Sig_transdc_resp-reg_receiver"/>
</dbReference>
<evidence type="ECO:0000256" key="2">
    <source>
        <dbReference type="ARBA" id="ARBA00004370"/>
    </source>
</evidence>
<dbReference type="GO" id="GO:0005524">
    <property type="term" value="F:ATP binding"/>
    <property type="evidence" value="ECO:0007669"/>
    <property type="project" value="UniProtKB-KW"/>
</dbReference>
<dbReference type="PRINTS" id="PR00344">
    <property type="entry name" value="BCTRLSENSOR"/>
</dbReference>
<dbReference type="PROSITE" id="PS50109">
    <property type="entry name" value="HIS_KIN"/>
    <property type="match status" value="1"/>
</dbReference>
<keyword evidence="9" id="KW-1133">Transmembrane helix</keyword>
<feature type="domain" description="Response regulatory" evidence="11">
    <location>
        <begin position="517"/>
        <end position="633"/>
    </location>
</feature>
<evidence type="ECO:0000313" key="14">
    <source>
        <dbReference type="Proteomes" id="UP001058533"/>
    </source>
</evidence>
<dbReference type="PROSITE" id="PS50110">
    <property type="entry name" value="RESPONSE_REGULATORY"/>
    <property type="match status" value="1"/>
</dbReference>
<dbReference type="EMBL" id="CP101740">
    <property type="protein sequence ID" value="UUL84221.1"/>
    <property type="molecule type" value="Genomic_DNA"/>
</dbReference>
<dbReference type="PANTHER" id="PTHR45339">
    <property type="entry name" value="HYBRID SIGNAL TRANSDUCTION HISTIDINE KINASE J"/>
    <property type="match status" value="1"/>
</dbReference>
<gene>
    <name evidence="13" type="ORF">NMP03_07590</name>
</gene>